<dbReference type="PROSITE" id="PS50262">
    <property type="entry name" value="G_PROTEIN_RECEP_F1_2"/>
    <property type="match status" value="1"/>
</dbReference>
<keyword evidence="7" id="KW-0675">Receptor</keyword>
<keyword evidence="3 9" id="KW-0812">Transmembrane</keyword>
<comment type="subcellular location">
    <subcellularLocation>
        <location evidence="1">Cell membrane</location>
        <topology evidence="1">Multi-pass membrane protein</topology>
    </subcellularLocation>
</comment>
<dbReference type="GO" id="GO:0004930">
    <property type="term" value="F:G protein-coupled receptor activity"/>
    <property type="evidence" value="ECO:0007669"/>
    <property type="project" value="UniProtKB-KW"/>
</dbReference>
<dbReference type="PANTHER" id="PTHR24249:SF424">
    <property type="entry name" value="G-PROTEIN COUPLED RECEPTORS FAMILY 1 PROFILE DOMAIN-CONTAINING PROTEIN"/>
    <property type="match status" value="1"/>
</dbReference>
<evidence type="ECO:0000256" key="9">
    <source>
        <dbReference type="SAM" id="Phobius"/>
    </source>
</evidence>
<evidence type="ECO:0000313" key="12">
    <source>
        <dbReference type="Proteomes" id="UP001497497"/>
    </source>
</evidence>
<evidence type="ECO:0000256" key="6">
    <source>
        <dbReference type="ARBA" id="ARBA00023136"/>
    </source>
</evidence>
<evidence type="ECO:0000256" key="3">
    <source>
        <dbReference type="ARBA" id="ARBA00022692"/>
    </source>
</evidence>
<dbReference type="EMBL" id="CAXITT010000451">
    <property type="protein sequence ID" value="CAL1541754.1"/>
    <property type="molecule type" value="Genomic_DNA"/>
</dbReference>
<feature type="transmembrane region" description="Helical" evidence="9">
    <location>
        <begin position="107"/>
        <end position="129"/>
    </location>
</feature>
<protein>
    <recommendedName>
        <fullName evidence="10">G-protein coupled receptors family 1 profile domain-containing protein</fullName>
    </recommendedName>
</protein>
<evidence type="ECO:0000259" key="10">
    <source>
        <dbReference type="PROSITE" id="PS50262"/>
    </source>
</evidence>
<dbReference type="Proteomes" id="UP001497497">
    <property type="component" value="Unassembled WGS sequence"/>
</dbReference>
<dbReference type="SUPFAM" id="SSF81321">
    <property type="entry name" value="Family A G protein-coupled receptor-like"/>
    <property type="match status" value="1"/>
</dbReference>
<sequence length="283" mass="32244">MIILFGNTTTLVTIARVRSLQTKSNAFLASLAAADIMVGLVLIPYGLWLVPDIRDQFDQAVAMCILIISAGSSAIVVSILNMLMVALDRLIYISHPFLYQRVVTNQVTGVAVILPWAIGLSFGNCQWFIYTPKTSPPQCVANKMLPKSYYKYAATLCYFIPCLAIFIIYIKIAWIARRQGLAIKKMNAVRPFHDNFDPAKMMMTVFGVFFISWTPRFVIHAVPDDVLNTYVPELVYNLAMMLGLLNSGVNFLIYPLHNKQFQRVFKQIFCFWSKSQQWRKQYP</sequence>
<gene>
    <name evidence="11" type="ORF">GSLYS_00015360001</name>
</gene>
<feature type="domain" description="G-protein coupled receptors family 1 profile" evidence="10">
    <location>
        <begin position="6"/>
        <end position="254"/>
    </location>
</feature>
<feature type="transmembrane region" description="Helical" evidence="9">
    <location>
        <begin position="149"/>
        <end position="174"/>
    </location>
</feature>
<dbReference type="InterPro" id="IPR000276">
    <property type="entry name" value="GPCR_Rhodpsn"/>
</dbReference>
<keyword evidence="4 9" id="KW-1133">Transmembrane helix</keyword>
<proteinExistence type="predicted"/>
<dbReference type="InterPro" id="IPR050569">
    <property type="entry name" value="TAAR"/>
</dbReference>
<dbReference type="AlphaFoldDB" id="A0AAV2I5G7"/>
<evidence type="ECO:0000256" key="4">
    <source>
        <dbReference type="ARBA" id="ARBA00022989"/>
    </source>
</evidence>
<dbReference type="Pfam" id="PF00001">
    <property type="entry name" value="7tm_1"/>
    <property type="match status" value="1"/>
</dbReference>
<dbReference type="Gene3D" id="1.20.1070.10">
    <property type="entry name" value="Rhodopsin 7-helix transmembrane proteins"/>
    <property type="match status" value="1"/>
</dbReference>
<dbReference type="GO" id="GO:0005886">
    <property type="term" value="C:plasma membrane"/>
    <property type="evidence" value="ECO:0007669"/>
    <property type="project" value="UniProtKB-SubCell"/>
</dbReference>
<reference evidence="11 12" key="1">
    <citation type="submission" date="2024-04" db="EMBL/GenBank/DDBJ databases">
        <authorList>
            <consortium name="Genoscope - CEA"/>
            <person name="William W."/>
        </authorList>
    </citation>
    <scope>NUCLEOTIDE SEQUENCE [LARGE SCALE GENOMIC DNA]</scope>
</reference>
<feature type="transmembrane region" description="Helical" evidence="9">
    <location>
        <begin position="195"/>
        <end position="214"/>
    </location>
</feature>
<feature type="transmembrane region" description="Helical" evidence="9">
    <location>
        <begin position="234"/>
        <end position="256"/>
    </location>
</feature>
<keyword evidence="5" id="KW-0297">G-protein coupled receptor</keyword>
<evidence type="ECO:0000313" key="11">
    <source>
        <dbReference type="EMBL" id="CAL1541754.1"/>
    </source>
</evidence>
<feature type="transmembrane region" description="Helical" evidence="9">
    <location>
        <begin position="26"/>
        <end position="48"/>
    </location>
</feature>
<dbReference type="InterPro" id="IPR017452">
    <property type="entry name" value="GPCR_Rhodpsn_7TM"/>
</dbReference>
<evidence type="ECO:0000256" key="7">
    <source>
        <dbReference type="ARBA" id="ARBA00023170"/>
    </source>
</evidence>
<keyword evidence="2" id="KW-1003">Cell membrane</keyword>
<accession>A0AAV2I5G7</accession>
<organism evidence="11 12">
    <name type="scientific">Lymnaea stagnalis</name>
    <name type="common">Great pond snail</name>
    <name type="synonym">Helix stagnalis</name>
    <dbReference type="NCBI Taxonomy" id="6523"/>
    <lineage>
        <taxon>Eukaryota</taxon>
        <taxon>Metazoa</taxon>
        <taxon>Spiralia</taxon>
        <taxon>Lophotrochozoa</taxon>
        <taxon>Mollusca</taxon>
        <taxon>Gastropoda</taxon>
        <taxon>Heterobranchia</taxon>
        <taxon>Euthyneura</taxon>
        <taxon>Panpulmonata</taxon>
        <taxon>Hygrophila</taxon>
        <taxon>Lymnaeoidea</taxon>
        <taxon>Lymnaeidae</taxon>
        <taxon>Lymnaea</taxon>
    </lineage>
</organism>
<dbReference type="PRINTS" id="PR00237">
    <property type="entry name" value="GPCRRHODOPSN"/>
</dbReference>
<feature type="non-terminal residue" evidence="11">
    <location>
        <position position="283"/>
    </location>
</feature>
<name>A0AAV2I5G7_LYMST</name>
<keyword evidence="6 9" id="KW-0472">Membrane</keyword>
<evidence type="ECO:0000256" key="8">
    <source>
        <dbReference type="ARBA" id="ARBA00023224"/>
    </source>
</evidence>
<keyword evidence="8" id="KW-0807">Transducer</keyword>
<evidence type="ECO:0000256" key="2">
    <source>
        <dbReference type="ARBA" id="ARBA00022475"/>
    </source>
</evidence>
<comment type="caution">
    <text evidence="11">The sequence shown here is derived from an EMBL/GenBank/DDBJ whole genome shotgun (WGS) entry which is preliminary data.</text>
</comment>
<dbReference type="SMART" id="SM01381">
    <property type="entry name" value="7TM_GPCR_Srsx"/>
    <property type="match status" value="1"/>
</dbReference>
<dbReference type="PANTHER" id="PTHR24249">
    <property type="entry name" value="HISTAMINE RECEPTOR-RELATED G-PROTEIN COUPLED RECEPTOR"/>
    <property type="match status" value="1"/>
</dbReference>
<keyword evidence="12" id="KW-1185">Reference proteome</keyword>
<evidence type="ECO:0000256" key="5">
    <source>
        <dbReference type="ARBA" id="ARBA00023040"/>
    </source>
</evidence>
<evidence type="ECO:0000256" key="1">
    <source>
        <dbReference type="ARBA" id="ARBA00004651"/>
    </source>
</evidence>
<feature type="transmembrane region" description="Helical" evidence="9">
    <location>
        <begin position="60"/>
        <end position="87"/>
    </location>
</feature>